<feature type="region of interest" description="Disordered" evidence="1">
    <location>
        <begin position="34"/>
        <end position="77"/>
    </location>
</feature>
<sequence length="77" mass="9094">MAMQILTDNVEYAAICEAYSRFIQPMTNIKMWPKSTRPSIEPPEITLMPERSRKKRFKDSDEPSKKKFEKATRRGEK</sequence>
<comment type="caution">
    <text evidence="2">The sequence shown here is derived from an EMBL/GenBank/DDBJ whole genome shotgun (WGS) entry which is preliminary data.</text>
</comment>
<evidence type="ECO:0000256" key="1">
    <source>
        <dbReference type="SAM" id="MobiDB-lite"/>
    </source>
</evidence>
<gene>
    <name evidence="2" type="ORF">H5410_025534</name>
</gene>
<protein>
    <submittedName>
        <fullName evidence="2">Uncharacterized protein</fullName>
    </submittedName>
</protein>
<reference evidence="2 3" key="1">
    <citation type="submission" date="2020-09" db="EMBL/GenBank/DDBJ databases">
        <title>De no assembly of potato wild relative species, Solanum commersonii.</title>
        <authorList>
            <person name="Cho K."/>
        </authorList>
    </citation>
    <scope>NUCLEOTIDE SEQUENCE [LARGE SCALE GENOMIC DNA]</scope>
    <source>
        <strain evidence="2">LZ3.2</strain>
        <tissue evidence="2">Leaf</tissue>
    </source>
</reference>
<proteinExistence type="predicted"/>
<keyword evidence="3" id="KW-1185">Reference proteome</keyword>
<dbReference type="EMBL" id="JACXVP010000005">
    <property type="protein sequence ID" value="KAG5604042.1"/>
    <property type="molecule type" value="Genomic_DNA"/>
</dbReference>
<accession>A0A9J5YUH4</accession>
<name>A0A9J5YUH4_SOLCO</name>
<dbReference type="AlphaFoldDB" id="A0A9J5YUH4"/>
<evidence type="ECO:0000313" key="2">
    <source>
        <dbReference type="EMBL" id="KAG5604042.1"/>
    </source>
</evidence>
<dbReference type="OrthoDB" id="1306289at2759"/>
<dbReference type="Proteomes" id="UP000824120">
    <property type="component" value="Chromosome 5"/>
</dbReference>
<feature type="compositionally biased region" description="Basic and acidic residues" evidence="1">
    <location>
        <begin position="58"/>
        <end position="77"/>
    </location>
</feature>
<evidence type="ECO:0000313" key="3">
    <source>
        <dbReference type="Proteomes" id="UP000824120"/>
    </source>
</evidence>
<organism evidence="2 3">
    <name type="scientific">Solanum commersonii</name>
    <name type="common">Commerson's wild potato</name>
    <name type="synonym">Commerson's nightshade</name>
    <dbReference type="NCBI Taxonomy" id="4109"/>
    <lineage>
        <taxon>Eukaryota</taxon>
        <taxon>Viridiplantae</taxon>
        <taxon>Streptophyta</taxon>
        <taxon>Embryophyta</taxon>
        <taxon>Tracheophyta</taxon>
        <taxon>Spermatophyta</taxon>
        <taxon>Magnoliopsida</taxon>
        <taxon>eudicotyledons</taxon>
        <taxon>Gunneridae</taxon>
        <taxon>Pentapetalae</taxon>
        <taxon>asterids</taxon>
        <taxon>lamiids</taxon>
        <taxon>Solanales</taxon>
        <taxon>Solanaceae</taxon>
        <taxon>Solanoideae</taxon>
        <taxon>Solaneae</taxon>
        <taxon>Solanum</taxon>
    </lineage>
</organism>